<keyword evidence="5" id="KW-1185">Reference proteome</keyword>
<dbReference type="Gene3D" id="3.40.630.30">
    <property type="match status" value="1"/>
</dbReference>
<gene>
    <name evidence="4" type="primary">yobR</name>
    <name evidence="4" type="ORF">STA1M1_26550</name>
</gene>
<dbReference type="SUPFAM" id="SSF55729">
    <property type="entry name" value="Acyl-CoA N-acyltransferases (Nat)"/>
    <property type="match status" value="1"/>
</dbReference>
<proteinExistence type="predicted"/>
<dbReference type="InterPro" id="IPR050680">
    <property type="entry name" value="YpeA/RimI_acetyltransf"/>
</dbReference>
<sequence>MTRPLHLPDAAKLLEVCEVTWPPAARQHLGAWTIRDGQGGGQRVSAATEDWPVTDADLPAAEAAMLALGQERLFQVREGEEKLDALLADRGYTMRDPVNIWAIDVARLTAEPIPRATAYTMWPPLELTREIWEDGGIGAARQAVMERADCEKTAILSRVGDYPGGAAYVGLHDGIAMIHAIHVLPSQRRQGAATLLLRAAAKWAQGHGAQVLSLLVTEGNHAANPLYAGIGMTRVGHYHYRVRPEGA</sequence>
<comment type="caution">
    <text evidence="4">The sequence shown here is derived from an EMBL/GenBank/DDBJ whole genome shotgun (WGS) entry which is preliminary data.</text>
</comment>
<evidence type="ECO:0000256" key="1">
    <source>
        <dbReference type="ARBA" id="ARBA00022679"/>
    </source>
</evidence>
<evidence type="ECO:0000313" key="5">
    <source>
        <dbReference type="Proteomes" id="UP001144205"/>
    </source>
</evidence>
<reference evidence="4" key="1">
    <citation type="journal article" date="2023" name="Int. J. Syst. Evol. Microbiol.">
        <title>Sinisalibacter aestuarii sp. nov., isolated from estuarine sediment of the Arakawa River.</title>
        <authorList>
            <person name="Arafat S.T."/>
            <person name="Hirano S."/>
            <person name="Sato A."/>
            <person name="Takeuchi K."/>
            <person name="Yasuda T."/>
            <person name="Terahara T."/>
            <person name="Hamada M."/>
            <person name="Kobayashi T."/>
        </authorList>
    </citation>
    <scope>NUCLEOTIDE SEQUENCE</scope>
    <source>
        <strain evidence="4">B-399</strain>
    </source>
</reference>
<dbReference type="Pfam" id="PF00583">
    <property type="entry name" value="Acetyltransf_1"/>
    <property type="match status" value="1"/>
</dbReference>
<organism evidence="4 5">
    <name type="scientific">Sinisalibacter aestuarii</name>
    <dbReference type="NCBI Taxonomy" id="2949426"/>
    <lineage>
        <taxon>Bacteria</taxon>
        <taxon>Pseudomonadati</taxon>
        <taxon>Pseudomonadota</taxon>
        <taxon>Alphaproteobacteria</taxon>
        <taxon>Rhodobacterales</taxon>
        <taxon>Roseobacteraceae</taxon>
        <taxon>Sinisalibacter</taxon>
    </lineage>
</organism>
<evidence type="ECO:0000259" key="3">
    <source>
        <dbReference type="PROSITE" id="PS51186"/>
    </source>
</evidence>
<evidence type="ECO:0000313" key="4">
    <source>
        <dbReference type="EMBL" id="GKY88786.1"/>
    </source>
</evidence>
<dbReference type="EMBL" id="BROH01000008">
    <property type="protein sequence ID" value="GKY88786.1"/>
    <property type="molecule type" value="Genomic_DNA"/>
</dbReference>
<dbReference type="InterPro" id="IPR000182">
    <property type="entry name" value="GNAT_dom"/>
</dbReference>
<keyword evidence="2" id="KW-0012">Acyltransferase</keyword>
<name>A0ABQ5LUX0_9RHOB</name>
<dbReference type="PANTHER" id="PTHR43420">
    <property type="entry name" value="ACETYLTRANSFERASE"/>
    <property type="match status" value="1"/>
</dbReference>
<feature type="domain" description="N-acetyltransferase" evidence="3">
    <location>
        <begin position="111"/>
        <end position="247"/>
    </location>
</feature>
<dbReference type="RefSeq" id="WP_281842829.1">
    <property type="nucleotide sequence ID" value="NZ_BROH01000008.1"/>
</dbReference>
<protein>
    <submittedName>
        <fullName evidence="4">N-acetyltransferase</fullName>
    </submittedName>
</protein>
<dbReference type="InterPro" id="IPR016181">
    <property type="entry name" value="Acyl_CoA_acyltransferase"/>
</dbReference>
<evidence type="ECO:0000256" key="2">
    <source>
        <dbReference type="ARBA" id="ARBA00023315"/>
    </source>
</evidence>
<keyword evidence="1" id="KW-0808">Transferase</keyword>
<dbReference type="PROSITE" id="PS51186">
    <property type="entry name" value="GNAT"/>
    <property type="match status" value="1"/>
</dbReference>
<accession>A0ABQ5LUX0</accession>
<dbReference type="Proteomes" id="UP001144205">
    <property type="component" value="Unassembled WGS sequence"/>
</dbReference>